<protein>
    <recommendedName>
        <fullName evidence="1">HDOD domain-containing protein</fullName>
    </recommendedName>
</protein>
<dbReference type="SUPFAM" id="SSF109604">
    <property type="entry name" value="HD-domain/PDEase-like"/>
    <property type="match status" value="1"/>
</dbReference>
<dbReference type="Proteomes" id="UP000032749">
    <property type="component" value="Chromosome"/>
</dbReference>
<evidence type="ECO:0000259" key="1">
    <source>
        <dbReference type="PROSITE" id="PS51833"/>
    </source>
</evidence>
<dbReference type="PIRSF" id="PIRSF036888">
    <property type="entry name" value="HDGYPm_UCP036888"/>
    <property type="match status" value="1"/>
</dbReference>
<dbReference type="PANTHER" id="PTHR33525:SF3">
    <property type="entry name" value="RIBONUCLEASE Y"/>
    <property type="match status" value="1"/>
</dbReference>
<feature type="domain" description="HDOD" evidence="1">
    <location>
        <begin position="193"/>
        <end position="393"/>
    </location>
</feature>
<evidence type="ECO:0000313" key="2">
    <source>
        <dbReference type="EMBL" id="CCK78042.1"/>
    </source>
</evidence>
<dbReference type="EMBL" id="FO203512">
    <property type="protein sequence ID" value="CCK78042.1"/>
    <property type="molecule type" value="Genomic_DNA"/>
</dbReference>
<dbReference type="HOGENOM" id="CLU_046996_0_0_6"/>
<dbReference type="InterPro" id="IPR052340">
    <property type="entry name" value="RNase_Y/CdgJ"/>
</dbReference>
<dbReference type="PANTHER" id="PTHR33525">
    <property type="match status" value="1"/>
</dbReference>
<dbReference type="InterPro" id="IPR036754">
    <property type="entry name" value="YbaK/aa-tRNA-synt-asso_dom_sf"/>
</dbReference>
<dbReference type="Pfam" id="PF08668">
    <property type="entry name" value="HDOD"/>
    <property type="match status" value="1"/>
</dbReference>
<reference evidence="2 3" key="1">
    <citation type="journal article" date="2013" name="Nat. Commun.">
        <title>Genome sequence and functional genomic analysis of the oil-degrading bacterium Oleispira antarctica.</title>
        <authorList>
            <person name="Kube M."/>
            <person name="Chernikova T.N."/>
            <person name="Al-Ramahi Y."/>
            <person name="Beloqui A."/>
            <person name="Lopez-Cortez N."/>
            <person name="Guazzaroni M.E."/>
            <person name="Heipieper H.J."/>
            <person name="Klages S."/>
            <person name="Kotsyurbenko O.R."/>
            <person name="Langer I."/>
            <person name="Nechitaylo T.Y."/>
            <person name="Lunsdorf H."/>
            <person name="Fernandez M."/>
            <person name="Juarez S."/>
            <person name="Ciordia S."/>
            <person name="Singer A."/>
            <person name="Kagan O."/>
            <person name="Egorova O."/>
            <person name="Petit P.A."/>
            <person name="Stogios P."/>
            <person name="Kim Y."/>
            <person name="Tchigvintsev A."/>
            <person name="Flick R."/>
            <person name="Denaro R."/>
            <person name="Genovese M."/>
            <person name="Albar J.P."/>
            <person name="Reva O.N."/>
            <person name="Martinez-Gomariz M."/>
            <person name="Tran H."/>
            <person name="Ferrer M."/>
            <person name="Savchenko A."/>
            <person name="Yakunin A.F."/>
            <person name="Yakimov M.M."/>
            <person name="Golyshina O.V."/>
            <person name="Reinhardt R."/>
            <person name="Golyshin P.N."/>
        </authorList>
    </citation>
    <scope>NUCLEOTIDE SEQUENCE [LARGE SCALE GENOMIC DNA]</scope>
</reference>
<evidence type="ECO:0000313" key="3">
    <source>
        <dbReference type="Proteomes" id="UP000032749"/>
    </source>
</evidence>
<dbReference type="InterPro" id="IPR013976">
    <property type="entry name" value="HDOD"/>
</dbReference>
<name>R4YSH1_OLEAN</name>
<accession>R4YSH1</accession>
<dbReference type="STRING" id="698738.OLEAN_C38660"/>
<gene>
    <name evidence="2" type="ORF">OLEAN_C38660</name>
</gene>
<dbReference type="OrthoDB" id="7001648at2"/>
<proteinExistence type="predicted"/>
<dbReference type="Gene3D" id="1.10.3210.10">
    <property type="entry name" value="Hypothetical protein af1432"/>
    <property type="match status" value="1"/>
</dbReference>
<dbReference type="SUPFAM" id="SSF55826">
    <property type="entry name" value="YbaK/ProRS associated domain"/>
    <property type="match status" value="1"/>
</dbReference>
<dbReference type="KEGG" id="oai:OLEAN_C38660"/>
<dbReference type="PROSITE" id="PS51833">
    <property type="entry name" value="HDOD"/>
    <property type="match status" value="1"/>
</dbReference>
<dbReference type="AlphaFoldDB" id="R4YSH1"/>
<dbReference type="InterPro" id="IPR014627">
    <property type="entry name" value="UCP036888_HDGYP-like"/>
</dbReference>
<dbReference type="Gene3D" id="3.90.960.10">
    <property type="entry name" value="YbaK/aminoacyl-tRNA synthetase-associated domain"/>
    <property type="match status" value="1"/>
</dbReference>
<keyword evidence="3" id="KW-1185">Reference proteome</keyword>
<organism evidence="2 3">
    <name type="scientific">Oleispira antarctica RB-8</name>
    <dbReference type="NCBI Taxonomy" id="698738"/>
    <lineage>
        <taxon>Bacteria</taxon>
        <taxon>Pseudomonadati</taxon>
        <taxon>Pseudomonadota</taxon>
        <taxon>Gammaproteobacteria</taxon>
        <taxon>Oceanospirillales</taxon>
        <taxon>Oceanospirillaceae</taxon>
        <taxon>Oleispira</taxon>
    </lineage>
</organism>
<sequence>MTIPATVLKVLDDWQVDYQLTNDEDTFQLMQGNPMTSYSSKLARVIFLKDSIGQVQVVIPSNRILDLNRLSQQCGRQFNALKPEELTRLKTKLGIEDFPALPQVTQIDSMVDEHLLAEDELFITSGDNHEWIKLPVDCFKSLTTSSTIGDFTVPLPIPSYQQSPTQDLDDVHAAIKQFTPLRIKQRLEETLDLPPLPETARKIIELRVNPDADTTELASVVEMDPGMAAQVVSWARSPYYGVKGEIKSVEDAVIRVLGFDLVINLALGLALGRTLTVPKEGPNGYAPFWQQAVMTAALMGELARLMPVKSRPNTGTAYLCGLLHNFGYLIMGHVFPPQFSLVNRHIEANPHINRSLLEKYLLGLSREQVSSLLMQQWRMPEEVVIGLRSQHNPSYKGDFSTCANLLYVATRSLRTRGFGDGAWEEPHDEVFERLGITAEAVHNVTESLLEKADDLSELVQMLNK</sequence>
<dbReference type="GO" id="GO:0002161">
    <property type="term" value="F:aminoacyl-tRNA deacylase activity"/>
    <property type="evidence" value="ECO:0007669"/>
    <property type="project" value="InterPro"/>
</dbReference>